<name>V5RKE9_SPIAP</name>
<evidence type="ECO:0000256" key="1">
    <source>
        <dbReference type="SAM" id="Phobius"/>
    </source>
</evidence>
<dbReference type="KEGG" id="sapi:SAPIS_v1c04400"/>
<dbReference type="EMBL" id="CP006682">
    <property type="protein sequence ID" value="AHB36285.1"/>
    <property type="molecule type" value="Genomic_DNA"/>
</dbReference>
<proteinExistence type="predicted"/>
<gene>
    <name evidence="2" type="ORF">SAPIS_v1c04400</name>
</gene>
<keyword evidence="3" id="KW-1185">Reference proteome</keyword>
<dbReference type="HOGENOM" id="CLU_1299094_0_0_14"/>
<dbReference type="STRING" id="1276258.SAPIS_v1c04400"/>
<accession>V5RKE9</accession>
<evidence type="ECO:0000313" key="2">
    <source>
        <dbReference type="EMBL" id="AHB36285.1"/>
    </source>
</evidence>
<dbReference type="Proteomes" id="UP000018550">
    <property type="component" value="Chromosome"/>
</dbReference>
<keyword evidence="1" id="KW-1133">Transmembrane helix</keyword>
<keyword evidence="1" id="KW-0472">Membrane</keyword>
<dbReference type="RefSeq" id="WP_023789226.1">
    <property type="nucleotide sequence ID" value="NC_022998.1"/>
</dbReference>
<evidence type="ECO:0000313" key="3">
    <source>
        <dbReference type="Proteomes" id="UP000018550"/>
    </source>
</evidence>
<feature type="transmembrane region" description="Helical" evidence="1">
    <location>
        <begin position="6"/>
        <end position="26"/>
    </location>
</feature>
<sequence>MEYKYIILICLILVASIVIVLYWISFYKKPALFKNKAKLDGELLKMDRIEKSWIFLSNTNMKYKNNKWILFDNIIITDNCVYFINDISSFEKIISPDFSSKEWLVIKKEKENTILNPIYVYENQVKKLKKIINFDYDYKILLIVPSNLEVINYPNGFSVNFNELFILNQIIKDFENKTKFTKTINMKAKKDLLIRIQNTNYEVNKKLVLNIK</sequence>
<keyword evidence="1" id="KW-0812">Transmembrane</keyword>
<reference evidence="2 3" key="1">
    <citation type="journal article" date="2014" name="Genome Announc.">
        <title>Complete Genome Sequence of Spiroplasma apis B31T (ATCC 33834), a Bacterium Associated with May Disease of Honeybees (Apis mellifera).</title>
        <authorList>
            <person name="Ku C."/>
            <person name="Lo W.S."/>
            <person name="Chen L.L."/>
            <person name="Kuo C.H."/>
        </authorList>
    </citation>
    <scope>NUCLEOTIDE SEQUENCE [LARGE SCALE GENOMIC DNA]</scope>
    <source>
        <strain evidence="2">B31</strain>
    </source>
</reference>
<organism evidence="2 3">
    <name type="scientific">Spiroplasma apis B31</name>
    <dbReference type="NCBI Taxonomy" id="1276258"/>
    <lineage>
        <taxon>Bacteria</taxon>
        <taxon>Bacillati</taxon>
        <taxon>Mycoplasmatota</taxon>
        <taxon>Mollicutes</taxon>
        <taxon>Entomoplasmatales</taxon>
        <taxon>Spiroplasmataceae</taxon>
        <taxon>Spiroplasma</taxon>
    </lineage>
</organism>
<dbReference type="PATRIC" id="fig|1276258.3.peg.441"/>
<protein>
    <submittedName>
        <fullName evidence="2">Uncharacterized protein</fullName>
    </submittedName>
</protein>
<dbReference type="AlphaFoldDB" id="V5RKE9"/>